<proteinExistence type="predicted"/>
<name>A0A2X4VPR7_LEDLE</name>
<feature type="transmembrane region" description="Helical" evidence="1">
    <location>
        <begin position="6"/>
        <end position="30"/>
    </location>
</feature>
<dbReference type="Proteomes" id="UP000249134">
    <property type="component" value="Chromosome 1"/>
</dbReference>
<dbReference type="KEGG" id="blen:NCTC4824_01269"/>
<dbReference type="AlphaFoldDB" id="A0A2X4VPR7"/>
<keyword evidence="1" id="KW-1133">Transmembrane helix</keyword>
<gene>
    <name evidence="2" type="ORF">NCTC4824_01269</name>
</gene>
<evidence type="ECO:0000313" key="3">
    <source>
        <dbReference type="Proteomes" id="UP000249134"/>
    </source>
</evidence>
<organism evidence="2 3">
    <name type="scientific">Lederbergia lenta</name>
    <name type="common">Bacillus lentus</name>
    <dbReference type="NCBI Taxonomy" id="1467"/>
    <lineage>
        <taxon>Bacteria</taxon>
        <taxon>Bacillati</taxon>
        <taxon>Bacillota</taxon>
        <taxon>Bacilli</taxon>
        <taxon>Bacillales</taxon>
        <taxon>Bacillaceae</taxon>
        <taxon>Lederbergia</taxon>
    </lineage>
</organism>
<evidence type="ECO:0000256" key="1">
    <source>
        <dbReference type="SAM" id="Phobius"/>
    </source>
</evidence>
<protein>
    <submittedName>
        <fullName evidence="2">Uncharacterized protein</fullName>
    </submittedName>
</protein>
<reference evidence="2 3" key="1">
    <citation type="submission" date="2018-06" db="EMBL/GenBank/DDBJ databases">
        <authorList>
            <consortium name="Pathogen Informatics"/>
            <person name="Doyle S."/>
        </authorList>
    </citation>
    <scope>NUCLEOTIDE SEQUENCE [LARGE SCALE GENOMIC DNA]</scope>
    <source>
        <strain evidence="2 3">NCTC4824</strain>
    </source>
</reference>
<sequence>MDLWITIGLVAVLASIAVFLCYFISGALNFDDAKRVDKARTGKIDQDS</sequence>
<keyword evidence="3" id="KW-1185">Reference proteome</keyword>
<dbReference type="EMBL" id="LS483476">
    <property type="protein sequence ID" value="SQI54177.1"/>
    <property type="molecule type" value="Genomic_DNA"/>
</dbReference>
<evidence type="ECO:0000313" key="2">
    <source>
        <dbReference type="EMBL" id="SQI54177.1"/>
    </source>
</evidence>
<dbReference type="RefSeq" id="WP_169800010.1">
    <property type="nucleotide sequence ID" value="NZ_CBCSGM010000001.1"/>
</dbReference>
<keyword evidence="1" id="KW-0472">Membrane</keyword>
<accession>A0A2X4VPR7</accession>
<keyword evidence="1" id="KW-0812">Transmembrane</keyword>